<evidence type="ECO:0000259" key="5">
    <source>
        <dbReference type="SMART" id="SM00479"/>
    </source>
</evidence>
<dbReference type="InterPro" id="IPR012337">
    <property type="entry name" value="RNaseH-like_sf"/>
</dbReference>
<feature type="compositionally biased region" description="Basic residues" evidence="4">
    <location>
        <begin position="16"/>
        <end position="28"/>
    </location>
</feature>
<gene>
    <name evidence="6" type="ORF">FHR04_06490</name>
</gene>
<keyword evidence="1" id="KW-0540">Nuclease</keyword>
<dbReference type="Pfam" id="PF00929">
    <property type="entry name" value="RNase_T"/>
    <property type="match status" value="1"/>
</dbReference>
<dbReference type="Gene3D" id="3.30.420.10">
    <property type="entry name" value="Ribonuclease H-like superfamily/Ribonuclease H"/>
    <property type="match status" value="1"/>
</dbReference>
<dbReference type="CDD" id="cd06127">
    <property type="entry name" value="DEDDh"/>
    <property type="match status" value="1"/>
</dbReference>
<keyword evidence="2" id="KW-0378">Hydrolase</keyword>
<evidence type="ECO:0000256" key="2">
    <source>
        <dbReference type="ARBA" id="ARBA00022801"/>
    </source>
</evidence>
<dbReference type="Proteomes" id="UP000313988">
    <property type="component" value="Unassembled WGS sequence"/>
</dbReference>
<name>A0A5C4YAB7_9DEIO</name>
<dbReference type="InterPro" id="IPR036397">
    <property type="entry name" value="RNaseH_sf"/>
</dbReference>
<protein>
    <submittedName>
        <fullName evidence="6">3'-5' exonuclease</fullName>
    </submittedName>
</protein>
<feature type="region of interest" description="Disordered" evidence="4">
    <location>
        <begin position="1"/>
        <end position="69"/>
    </location>
</feature>
<evidence type="ECO:0000256" key="1">
    <source>
        <dbReference type="ARBA" id="ARBA00022722"/>
    </source>
</evidence>
<proteinExistence type="predicted"/>
<dbReference type="OrthoDB" id="9803913at2"/>
<feature type="compositionally biased region" description="Gly residues" evidence="4">
    <location>
        <begin position="1"/>
        <end position="10"/>
    </location>
</feature>
<dbReference type="AlphaFoldDB" id="A0A5C4YAB7"/>
<comment type="caution">
    <text evidence="6">The sequence shown here is derived from an EMBL/GenBank/DDBJ whole genome shotgun (WGS) entry which is preliminary data.</text>
</comment>
<evidence type="ECO:0000313" key="6">
    <source>
        <dbReference type="EMBL" id="TNM72006.1"/>
    </source>
</evidence>
<reference evidence="6 7" key="1">
    <citation type="submission" date="2019-06" db="EMBL/GenBank/DDBJ databases">
        <title>Genome sequence of Deinococcus radiopugnans ATCC 19172.</title>
        <authorList>
            <person name="Maclea K.S."/>
            <person name="Maynard C.R."/>
        </authorList>
    </citation>
    <scope>NUCLEOTIDE SEQUENCE [LARGE SCALE GENOMIC DNA]</scope>
    <source>
        <strain evidence="6 7">ATCC 19172</strain>
    </source>
</reference>
<evidence type="ECO:0000256" key="3">
    <source>
        <dbReference type="ARBA" id="ARBA00022839"/>
    </source>
</evidence>
<evidence type="ECO:0000256" key="4">
    <source>
        <dbReference type="SAM" id="MobiDB-lite"/>
    </source>
</evidence>
<dbReference type="GO" id="GO:0003676">
    <property type="term" value="F:nucleic acid binding"/>
    <property type="evidence" value="ECO:0007669"/>
    <property type="project" value="InterPro"/>
</dbReference>
<keyword evidence="3 6" id="KW-0269">Exonuclease</keyword>
<sequence length="264" mass="27995">MAAARGGGAAPGPERRARRAVFHRRGVRRAAGPVGPHRSAAPHPETPARGSAPADPPPPATAGIWDDRNRPVSDVIPSLALRQPIIFLDVETGGRDPARHPLLTVGAVTLGLDGQISRPIHLRVRHHEYCVEPGALAVTGIDLLDHDRAAQPPEEVAAALREYAAGVGRVMLGGHNFGFDLGFLRPLLPDLRRVFRSSYVDTKLTAQFLIHAGVLPHGVGTPLAQLTEHFGIEYAAHDALEDATATAKVYVELLRLVGAGPATG</sequence>
<accession>A0A5C4YAB7</accession>
<feature type="domain" description="Exonuclease" evidence="5">
    <location>
        <begin position="84"/>
        <end position="259"/>
    </location>
</feature>
<organism evidence="6 7">
    <name type="scientific">Deinococcus radiopugnans ATCC 19172</name>
    <dbReference type="NCBI Taxonomy" id="585398"/>
    <lineage>
        <taxon>Bacteria</taxon>
        <taxon>Thermotogati</taxon>
        <taxon>Deinococcota</taxon>
        <taxon>Deinococci</taxon>
        <taxon>Deinococcales</taxon>
        <taxon>Deinococcaceae</taxon>
        <taxon>Deinococcus</taxon>
    </lineage>
</organism>
<dbReference type="EMBL" id="VDMO01000005">
    <property type="protein sequence ID" value="TNM72006.1"/>
    <property type="molecule type" value="Genomic_DNA"/>
</dbReference>
<dbReference type="PANTHER" id="PTHR30231">
    <property type="entry name" value="DNA POLYMERASE III SUBUNIT EPSILON"/>
    <property type="match status" value="1"/>
</dbReference>
<dbReference type="PANTHER" id="PTHR30231:SF4">
    <property type="entry name" value="PROTEIN NEN2"/>
    <property type="match status" value="1"/>
</dbReference>
<evidence type="ECO:0000313" key="7">
    <source>
        <dbReference type="Proteomes" id="UP000313988"/>
    </source>
</evidence>
<dbReference type="SUPFAM" id="SSF53098">
    <property type="entry name" value="Ribonuclease H-like"/>
    <property type="match status" value="1"/>
</dbReference>
<dbReference type="GO" id="GO:0008408">
    <property type="term" value="F:3'-5' exonuclease activity"/>
    <property type="evidence" value="ECO:0007669"/>
    <property type="project" value="TreeGrafter"/>
</dbReference>
<dbReference type="InterPro" id="IPR013520">
    <property type="entry name" value="Ribonucl_H"/>
</dbReference>
<dbReference type="SMART" id="SM00479">
    <property type="entry name" value="EXOIII"/>
    <property type="match status" value="1"/>
</dbReference>